<feature type="compositionally biased region" description="Acidic residues" evidence="1">
    <location>
        <begin position="377"/>
        <end position="386"/>
    </location>
</feature>
<feature type="compositionally biased region" description="Basic and acidic residues" evidence="1">
    <location>
        <begin position="387"/>
        <end position="402"/>
    </location>
</feature>
<feature type="region of interest" description="Disordered" evidence="1">
    <location>
        <begin position="192"/>
        <end position="362"/>
    </location>
</feature>
<accession>A0A2B7Z083</accession>
<dbReference type="STRING" id="1447883.A0A2B7Z083"/>
<feature type="compositionally biased region" description="Acidic residues" evidence="1">
    <location>
        <begin position="307"/>
        <end position="334"/>
    </location>
</feature>
<feature type="compositionally biased region" description="Acidic residues" evidence="1">
    <location>
        <begin position="226"/>
        <end position="262"/>
    </location>
</feature>
<name>A0A2B7Z083_POLH7</name>
<protein>
    <submittedName>
        <fullName evidence="2">Uncharacterized protein</fullName>
    </submittedName>
</protein>
<dbReference type="EMBL" id="PDNA01000011">
    <property type="protein sequence ID" value="PGH27005.1"/>
    <property type="molecule type" value="Genomic_DNA"/>
</dbReference>
<evidence type="ECO:0000313" key="2">
    <source>
        <dbReference type="EMBL" id="PGH27005.1"/>
    </source>
</evidence>
<dbReference type="Proteomes" id="UP000224634">
    <property type="component" value="Unassembled WGS sequence"/>
</dbReference>
<evidence type="ECO:0000256" key="1">
    <source>
        <dbReference type="SAM" id="MobiDB-lite"/>
    </source>
</evidence>
<feature type="compositionally biased region" description="Acidic residues" evidence="1">
    <location>
        <begin position="281"/>
        <end position="300"/>
    </location>
</feature>
<dbReference type="AlphaFoldDB" id="A0A2B7Z083"/>
<keyword evidence="3" id="KW-1185">Reference proteome</keyword>
<proteinExistence type="predicted"/>
<dbReference type="OrthoDB" id="5286775at2759"/>
<evidence type="ECO:0000313" key="3">
    <source>
        <dbReference type="Proteomes" id="UP000224634"/>
    </source>
</evidence>
<gene>
    <name evidence="2" type="ORF">AJ80_01389</name>
</gene>
<feature type="compositionally biased region" description="Polar residues" evidence="1">
    <location>
        <begin position="42"/>
        <end position="58"/>
    </location>
</feature>
<feature type="region of interest" description="Disordered" evidence="1">
    <location>
        <begin position="376"/>
        <end position="402"/>
    </location>
</feature>
<feature type="region of interest" description="Disordered" evidence="1">
    <location>
        <begin position="25"/>
        <end position="60"/>
    </location>
</feature>
<organism evidence="2 3">
    <name type="scientific">Polytolypa hystricis (strain UAMH7299)</name>
    <dbReference type="NCBI Taxonomy" id="1447883"/>
    <lineage>
        <taxon>Eukaryota</taxon>
        <taxon>Fungi</taxon>
        <taxon>Dikarya</taxon>
        <taxon>Ascomycota</taxon>
        <taxon>Pezizomycotina</taxon>
        <taxon>Eurotiomycetes</taxon>
        <taxon>Eurotiomycetidae</taxon>
        <taxon>Onygenales</taxon>
        <taxon>Onygenales incertae sedis</taxon>
        <taxon>Polytolypa</taxon>
    </lineage>
</organism>
<comment type="caution">
    <text evidence="2">The sequence shown here is derived from an EMBL/GenBank/DDBJ whole genome shotgun (WGS) entry which is preliminary data.</text>
</comment>
<reference evidence="2 3" key="1">
    <citation type="submission" date="2017-10" db="EMBL/GenBank/DDBJ databases">
        <title>Comparative genomics in systemic dimorphic fungi from Ajellomycetaceae.</title>
        <authorList>
            <person name="Munoz J.F."/>
            <person name="Mcewen J.G."/>
            <person name="Clay O.K."/>
            <person name="Cuomo C.A."/>
        </authorList>
    </citation>
    <scope>NUCLEOTIDE SEQUENCE [LARGE SCALE GENOMIC DNA]</scope>
    <source>
        <strain evidence="2 3">UAMH7299</strain>
    </source>
</reference>
<sequence>MASLSSIRDHIFSFLSLRKHTVEQQNQNTLDPASSPARVTEHYQTNQADSNSQDSYYKTSRREGDMYPAKGMYNSLFSSEPANLGSSTPSTPIRSHRKRKFISEHSDISPYSSDDAYTNLDGPMLVDDSPNPAKRLRLYTRSRGFGRKMHNGHFVFDDETLLNGGEPLSSLSLEPDSTMWDSQQVLEHRGLELQPQRESAPSPEELNISIPPKFDRNSSRFGIDQVEGEEDSADGEDTGDNEESSSDSDSDSSSDSDSDSDSDSVSSLASTISEVQSDPEMIYEDEEESESDMLESEGEDVASPQEDSSDEEYNQQSESEFDVSESDMSESEDEVVARPRQPSTPRRESSPTLEPYRPSPKVVDRNLSNYIVARDAEESDLSEDEVLPQKEEKKQVKGKQGRKDFVLHDIEMEAARMRADSVRPPPGHWSEPEKDLYWRIKRRGFEPLVPGSWKLDFDALHEDMYAWGTTPAYISSLYGREFHAIKYLRDLFALGNNVRGRLLTRLRPSLVIHRIVRAYIKWALQDANLHNRPDAIPIHIIYSRNPSQDTQDAVQNVKNRLIKLANRYRDAWSLKPSAGTYFNGSGLECIKNYEARTFPVLVGFLICGPIVGIFTLDSNPEMYPVLEEWDEPFRYHGKFDFSDPSQDVWNALAVAIAVIRMRKTMLQLAEEGQGEIMWAAEHSMGVDDDDMDL</sequence>